<evidence type="ECO:0000313" key="3">
    <source>
        <dbReference type="Proteomes" id="UP000828390"/>
    </source>
</evidence>
<proteinExistence type="predicted"/>
<dbReference type="Proteomes" id="UP000828390">
    <property type="component" value="Unassembled WGS sequence"/>
</dbReference>
<evidence type="ECO:0000313" key="2">
    <source>
        <dbReference type="EMBL" id="KAH3892516.1"/>
    </source>
</evidence>
<protein>
    <submittedName>
        <fullName evidence="2">Uncharacterized protein</fullName>
    </submittedName>
</protein>
<sequence>MELTLSQLQEQYGFDPSILFTNEIEFTTENETSPSSNFGSDAPSSSNAIPPTLKPIPDMPNNKEFLDVNLTDIGDFIAQNENKKTVAKTLSDINKLKKFLMSKAESKEIHHIEPTIFDEYLATFRLSLKKSNGRDFEPSFLRGIGLVLKGT</sequence>
<comment type="caution">
    <text evidence="2">The sequence shown here is derived from an EMBL/GenBank/DDBJ whole genome shotgun (WGS) entry which is preliminary data.</text>
</comment>
<dbReference type="InterPro" id="IPR042838">
    <property type="entry name" value="KIAA1958"/>
</dbReference>
<dbReference type="EMBL" id="JAIWYP010000001">
    <property type="protein sequence ID" value="KAH3892516.1"/>
    <property type="molecule type" value="Genomic_DNA"/>
</dbReference>
<dbReference type="PANTHER" id="PTHR46963">
    <property type="entry name" value="SIMILAR TO RIKEN CDNA E130308A19"/>
    <property type="match status" value="1"/>
</dbReference>
<accession>A0A9D4S5P3</accession>
<name>A0A9D4S5P3_DREPO</name>
<keyword evidence="3" id="KW-1185">Reference proteome</keyword>
<organism evidence="2 3">
    <name type="scientific">Dreissena polymorpha</name>
    <name type="common">Zebra mussel</name>
    <name type="synonym">Mytilus polymorpha</name>
    <dbReference type="NCBI Taxonomy" id="45954"/>
    <lineage>
        <taxon>Eukaryota</taxon>
        <taxon>Metazoa</taxon>
        <taxon>Spiralia</taxon>
        <taxon>Lophotrochozoa</taxon>
        <taxon>Mollusca</taxon>
        <taxon>Bivalvia</taxon>
        <taxon>Autobranchia</taxon>
        <taxon>Heteroconchia</taxon>
        <taxon>Euheterodonta</taxon>
        <taxon>Imparidentia</taxon>
        <taxon>Neoheterodontei</taxon>
        <taxon>Myida</taxon>
        <taxon>Dreissenoidea</taxon>
        <taxon>Dreissenidae</taxon>
        <taxon>Dreissena</taxon>
    </lineage>
</organism>
<reference evidence="2" key="1">
    <citation type="journal article" date="2019" name="bioRxiv">
        <title>The Genome of the Zebra Mussel, Dreissena polymorpha: A Resource for Invasive Species Research.</title>
        <authorList>
            <person name="McCartney M.A."/>
            <person name="Auch B."/>
            <person name="Kono T."/>
            <person name="Mallez S."/>
            <person name="Zhang Y."/>
            <person name="Obille A."/>
            <person name="Becker A."/>
            <person name="Abrahante J.E."/>
            <person name="Garbe J."/>
            <person name="Badalamenti J.P."/>
            <person name="Herman A."/>
            <person name="Mangelson H."/>
            <person name="Liachko I."/>
            <person name="Sullivan S."/>
            <person name="Sone E.D."/>
            <person name="Koren S."/>
            <person name="Silverstein K.A.T."/>
            <person name="Beckman K.B."/>
            <person name="Gohl D.M."/>
        </authorList>
    </citation>
    <scope>NUCLEOTIDE SEQUENCE</scope>
    <source>
        <strain evidence="2">Duluth1</strain>
        <tissue evidence="2">Whole animal</tissue>
    </source>
</reference>
<evidence type="ECO:0000256" key="1">
    <source>
        <dbReference type="SAM" id="MobiDB-lite"/>
    </source>
</evidence>
<dbReference type="AlphaFoldDB" id="A0A9D4S5P3"/>
<feature type="region of interest" description="Disordered" evidence="1">
    <location>
        <begin position="29"/>
        <end position="60"/>
    </location>
</feature>
<gene>
    <name evidence="2" type="ORF">DPMN_016634</name>
</gene>
<feature type="compositionally biased region" description="Polar residues" evidence="1">
    <location>
        <begin position="33"/>
        <end position="49"/>
    </location>
</feature>
<reference evidence="2" key="2">
    <citation type="submission" date="2020-11" db="EMBL/GenBank/DDBJ databases">
        <authorList>
            <person name="McCartney M.A."/>
            <person name="Auch B."/>
            <person name="Kono T."/>
            <person name="Mallez S."/>
            <person name="Becker A."/>
            <person name="Gohl D.M."/>
            <person name="Silverstein K.A.T."/>
            <person name="Koren S."/>
            <person name="Bechman K.B."/>
            <person name="Herman A."/>
            <person name="Abrahante J.E."/>
            <person name="Garbe J."/>
        </authorList>
    </citation>
    <scope>NUCLEOTIDE SEQUENCE</scope>
    <source>
        <strain evidence="2">Duluth1</strain>
        <tissue evidence="2">Whole animal</tissue>
    </source>
</reference>
<dbReference type="PANTHER" id="PTHR46963:SF1">
    <property type="entry name" value="SIMILAR TO RIKEN CDNA E130308A19"/>
    <property type="match status" value="1"/>
</dbReference>